<name>A0A8X6FZ61_TRICU</name>
<keyword evidence="2" id="KW-1185">Reference proteome</keyword>
<evidence type="ECO:0000313" key="1">
    <source>
        <dbReference type="EMBL" id="GFQ90659.1"/>
    </source>
</evidence>
<dbReference type="OrthoDB" id="10488781at2759"/>
<reference evidence="1" key="1">
    <citation type="submission" date="2020-07" db="EMBL/GenBank/DDBJ databases">
        <title>Multicomponent nature underlies the extraordinary mechanical properties of spider dragline silk.</title>
        <authorList>
            <person name="Kono N."/>
            <person name="Nakamura H."/>
            <person name="Mori M."/>
            <person name="Yoshida Y."/>
            <person name="Ohtoshi R."/>
            <person name="Malay A.D."/>
            <person name="Moran D.A.P."/>
            <person name="Tomita M."/>
            <person name="Numata K."/>
            <person name="Arakawa K."/>
        </authorList>
    </citation>
    <scope>NUCLEOTIDE SEQUENCE</scope>
</reference>
<dbReference type="Proteomes" id="UP000887116">
    <property type="component" value="Unassembled WGS sequence"/>
</dbReference>
<protein>
    <submittedName>
        <fullName evidence="1">Uncharacterized protein</fullName>
    </submittedName>
</protein>
<comment type="caution">
    <text evidence="1">The sequence shown here is derived from an EMBL/GenBank/DDBJ whole genome shotgun (WGS) entry which is preliminary data.</text>
</comment>
<organism evidence="1 2">
    <name type="scientific">Trichonephila clavata</name>
    <name type="common">Joro spider</name>
    <name type="synonym">Nephila clavata</name>
    <dbReference type="NCBI Taxonomy" id="2740835"/>
    <lineage>
        <taxon>Eukaryota</taxon>
        <taxon>Metazoa</taxon>
        <taxon>Ecdysozoa</taxon>
        <taxon>Arthropoda</taxon>
        <taxon>Chelicerata</taxon>
        <taxon>Arachnida</taxon>
        <taxon>Araneae</taxon>
        <taxon>Araneomorphae</taxon>
        <taxon>Entelegynae</taxon>
        <taxon>Araneoidea</taxon>
        <taxon>Nephilidae</taxon>
        <taxon>Trichonephila</taxon>
    </lineage>
</organism>
<sequence length="92" mass="9957">MCSNPQSVLPESLYRDKAAKGRGEKKKGYIKIGVTADIPTVLSLMGYKETDLEKGSGLPGLFAAPPAFVCQVVKWKSRFGGGAERPFTPIRL</sequence>
<dbReference type="AlphaFoldDB" id="A0A8X6FZ61"/>
<dbReference type="EMBL" id="BMAO01023739">
    <property type="protein sequence ID" value="GFQ90659.1"/>
    <property type="molecule type" value="Genomic_DNA"/>
</dbReference>
<evidence type="ECO:0000313" key="2">
    <source>
        <dbReference type="Proteomes" id="UP000887116"/>
    </source>
</evidence>
<gene>
    <name evidence="1" type="ORF">TNCT_327801</name>
</gene>
<accession>A0A8X6FZ61</accession>
<proteinExistence type="predicted"/>